<accession>A0ACB6RZ73</accession>
<protein>
    <submittedName>
        <fullName evidence="1">Uncharacterized protein</fullName>
    </submittedName>
</protein>
<reference evidence="1" key="1">
    <citation type="journal article" date="2020" name="Stud. Mycol.">
        <title>101 Dothideomycetes genomes: a test case for predicting lifestyles and emergence of pathogens.</title>
        <authorList>
            <person name="Haridas S."/>
            <person name="Albert R."/>
            <person name="Binder M."/>
            <person name="Bloem J."/>
            <person name="Labutti K."/>
            <person name="Salamov A."/>
            <person name="Andreopoulos B."/>
            <person name="Baker S."/>
            <person name="Barry K."/>
            <person name="Bills G."/>
            <person name="Bluhm B."/>
            <person name="Cannon C."/>
            <person name="Castanera R."/>
            <person name="Culley D."/>
            <person name="Daum C."/>
            <person name="Ezra D."/>
            <person name="Gonzalez J."/>
            <person name="Henrissat B."/>
            <person name="Kuo A."/>
            <person name="Liang C."/>
            <person name="Lipzen A."/>
            <person name="Lutzoni F."/>
            <person name="Magnuson J."/>
            <person name="Mondo S."/>
            <person name="Nolan M."/>
            <person name="Ohm R."/>
            <person name="Pangilinan J."/>
            <person name="Park H.-J."/>
            <person name="Ramirez L."/>
            <person name="Alfaro M."/>
            <person name="Sun H."/>
            <person name="Tritt A."/>
            <person name="Yoshinaga Y."/>
            <person name="Zwiers L.-H."/>
            <person name="Turgeon B."/>
            <person name="Goodwin S."/>
            <person name="Spatafora J."/>
            <person name="Crous P."/>
            <person name="Grigoriev I."/>
        </authorList>
    </citation>
    <scope>NUCLEOTIDE SEQUENCE</scope>
    <source>
        <strain evidence="1">CBS 525.71</strain>
    </source>
</reference>
<comment type="caution">
    <text evidence="1">The sequence shown here is derived from an EMBL/GenBank/DDBJ whole genome shotgun (WGS) entry which is preliminary data.</text>
</comment>
<organism evidence="1 2">
    <name type="scientific">Macroventuria anomochaeta</name>
    <dbReference type="NCBI Taxonomy" id="301207"/>
    <lineage>
        <taxon>Eukaryota</taxon>
        <taxon>Fungi</taxon>
        <taxon>Dikarya</taxon>
        <taxon>Ascomycota</taxon>
        <taxon>Pezizomycotina</taxon>
        <taxon>Dothideomycetes</taxon>
        <taxon>Pleosporomycetidae</taxon>
        <taxon>Pleosporales</taxon>
        <taxon>Pleosporineae</taxon>
        <taxon>Didymellaceae</taxon>
        <taxon>Macroventuria</taxon>
    </lineage>
</organism>
<gene>
    <name evidence="1" type="ORF">BU25DRAFT_440291</name>
</gene>
<proteinExistence type="predicted"/>
<evidence type="ECO:0000313" key="2">
    <source>
        <dbReference type="Proteomes" id="UP000799754"/>
    </source>
</evidence>
<keyword evidence="2" id="KW-1185">Reference proteome</keyword>
<sequence>MAEPLRFPGPCRYCARTGAVCTTATPRRKRPFYHVTEEEYQLSMSILSRVFHGQQLNLESLRNISKAIKDGSLVLPTLNADSYIEPHQSPEDDDDDSSAGTPGKWSVDGDNLHEPLGSMMKDSKNVLRYVGAQSDIPFNGAVANFCRPPQKSDIIPPARVGKYPPMEESREEIFWLPPKDECFHYVQRYREQVHCMYWLYPEAKLLQRIENTYAWNERGQQPSTSWICSLYAMCAIGASPRDPFDKSPSPGPHSHKNTRTSEDYIALVKQLKSKVEDNADIDSIRALAIAAIALENALSRVTAYLYIGTAVQIAWSLGLHRDQLPMSGSEEEREENRRIWWTLTTLDLEIGMRGGSPTLIDDRYLKITTSSPLERIGHEPVKPEFLGLFTPTKWLTTFTELGGLKRNVIREIYTERESKLISFSTVSDLLLRLRKWHSKLPVHLRLDSWNAAPDFHRRAITVLHLHYWSTKILLTRPFLLNLVLKRADLAPSSKIGYEKMAMVSIDAARRSVELFQRMKEDGTLSALTTFDSTTVLRCITIFMCAFGYYQTPDFKKDANDCITIARHMEQIGFAKMIVEETPIHLHNLGMSYEPVPDYPQESYIPGEQTFADTMWHNLQLTSLQNQQSLRLDFDDNGALESNEYLLAFDPEEYTNPVFQRPQQYSNFNQHWQ</sequence>
<dbReference type="Proteomes" id="UP000799754">
    <property type="component" value="Unassembled WGS sequence"/>
</dbReference>
<name>A0ACB6RZ73_9PLEO</name>
<evidence type="ECO:0000313" key="1">
    <source>
        <dbReference type="EMBL" id="KAF2627079.1"/>
    </source>
</evidence>
<dbReference type="EMBL" id="MU006718">
    <property type="protein sequence ID" value="KAF2627079.1"/>
    <property type="molecule type" value="Genomic_DNA"/>
</dbReference>